<keyword evidence="2" id="KW-1185">Reference proteome</keyword>
<dbReference type="InterPro" id="IPR036102">
    <property type="entry name" value="OsmC/Ohrsf"/>
</dbReference>
<dbReference type="PANTHER" id="PTHR42830">
    <property type="entry name" value="OSMOTICALLY INDUCIBLE FAMILY PROTEIN"/>
    <property type="match status" value="1"/>
</dbReference>
<dbReference type="PANTHER" id="PTHR42830:SF2">
    <property type="entry name" value="OSMC_OHR FAMILY PROTEIN"/>
    <property type="match status" value="1"/>
</dbReference>
<dbReference type="InterPro" id="IPR052707">
    <property type="entry name" value="OsmC_Ohr_Peroxiredoxin"/>
</dbReference>
<dbReference type="OrthoDB" id="9795405at2"/>
<reference evidence="1 2" key="1">
    <citation type="submission" date="2018-06" db="EMBL/GenBank/DDBJ databases">
        <title>Streptomyces reniochalinae sp. nov. and Streptomyces diacarnus sp. nov. from marine sponges.</title>
        <authorList>
            <person name="Li L."/>
        </authorList>
    </citation>
    <scope>NUCLEOTIDE SEQUENCE [LARGE SCALE GENOMIC DNA]</scope>
    <source>
        <strain evidence="1 2">LHW50302</strain>
    </source>
</reference>
<name>A0A367E6W5_9ACTN</name>
<accession>A0A367E6W5</accession>
<gene>
    <name evidence="1" type="ORF">DQ392_32195</name>
</gene>
<protein>
    <submittedName>
        <fullName evidence="1">OsmC family peroxiredoxin</fullName>
    </submittedName>
</protein>
<dbReference type="SUPFAM" id="SSF82784">
    <property type="entry name" value="OsmC-like"/>
    <property type="match status" value="1"/>
</dbReference>
<organism evidence="1 2">
    <name type="scientific">Streptomyces reniochalinae</name>
    <dbReference type="NCBI Taxonomy" id="2250578"/>
    <lineage>
        <taxon>Bacteria</taxon>
        <taxon>Bacillati</taxon>
        <taxon>Actinomycetota</taxon>
        <taxon>Actinomycetes</taxon>
        <taxon>Kitasatosporales</taxon>
        <taxon>Streptomycetaceae</taxon>
        <taxon>Streptomyces</taxon>
    </lineage>
</organism>
<dbReference type="RefSeq" id="WP_114019248.1">
    <property type="nucleotide sequence ID" value="NZ_QOIM01000054.1"/>
</dbReference>
<dbReference type="InterPro" id="IPR003718">
    <property type="entry name" value="OsmC/Ohr_fam"/>
</dbReference>
<dbReference type="AlphaFoldDB" id="A0A367E6W5"/>
<sequence>MTVHSYATHLVWSGSTRSGWASYPRKHEALAPPAAARVDLSADPAFRGDAERLNPEQLLVMAAASCQMLSFLALAARHRIDVVDYEEEAEGTMDDARRPARIGHIRLAPVIRVAGGTDHERVRELFAQAHESCFIANSLTSTVTLEPTVLDT</sequence>
<dbReference type="Gene3D" id="3.30.300.20">
    <property type="match status" value="1"/>
</dbReference>
<dbReference type="EMBL" id="QOIM01000054">
    <property type="protein sequence ID" value="RCG13509.1"/>
    <property type="molecule type" value="Genomic_DNA"/>
</dbReference>
<dbReference type="Pfam" id="PF02566">
    <property type="entry name" value="OsmC"/>
    <property type="match status" value="1"/>
</dbReference>
<dbReference type="Proteomes" id="UP000253507">
    <property type="component" value="Unassembled WGS sequence"/>
</dbReference>
<proteinExistence type="predicted"/>
<comment type="caution">
    <text evidence="1">The sequence shown here is derived from an EMBL/GenBank/DDBJ whole genome shotgun (WGS) entry which is preliminary data.</text>
</comment>
<evidence type="ECO:0000313" key="1">
    <source>
        <dbReference type="EMBL" id="RCG13509.1"/>
    </source>
</evidence>
<evidence type="ECO:0000313" key="2">
    <source>
        <dbReference type="Proteomes" id="UP000253507"/>
    </source>
</evidence>
<dbReference type="InterPro" id="IPR015946">
    <property type="entry name" value="KH_dom-like_a/b"/>
</dbReference>